<accession>A0A1Y2S8W0</accession>
<dbReference type="OrthoDB" id="9122127at2"/>
<protein>
    <submittedName>
        <fullName evidence="1">Uncharacterized protein</fullName>
    </submittedName>
</protein>
<organism evidence="1 2">
    <name type="scientific">Xenorhabdus vietnamensis</name>
    <dbReference type="NCBI Taxonomy" id="351656"/>
    <lineage>
        <taxon>Bacteria</taxon>
        <taxon>Pseudomonadati</taxon>
        <taxon>Pseudomonadota</taxon>
        <taxon>Gammaproteobacteria</taxon>
        <taxon>Enterobacterales</taxon>
        <taxon>Morganellaceae</taxon>
        <taxon>Xenorhabdus</taxon>
    </lineage>
</organism>
<dbReference type="Gene3D" id="1.10.10.10">
    <property type="entry name" value="Winged helix-like DNA-binding domain superfamily/Winged helix DNA-binding domain"/>
    <property type="match status" value="1"/>
</dbReference>
<dbReference type="Proteomes" id="UP000194350">
    <property type="component" value="Unassembled WGS sequence"/>
</dbReference>
<name>A0A1Y2S8W0_9GAMM</name>
<dbReference type="InterPro" id="IPR036388">
    <property type="entry name" value="WH-like_DNA-bd_sf"/>
</dbReference>
<reference evidence="1 2" key="1">
    <citation type="submission" date="2016-10" db="EMBL/GenBank/DDBJ databases">
        <title>Systematic genetic and metabolomic analysis of Xenorhabdus and Photorhabdus spp., highlights the requirements for a dual symbiotic and pathogenic life style.</title>
        <authorList>
            <person name="Tobias N.J."/>
            <person name="Wolff H."/>
            <person name="Djahanschiri B."/>
            <person name="Pidot S.J."/>
            <person name="Stinear T.P."/>
            <person name="Ebersberger I."/>
            <person name="Bode H.B."/>
        </authorList>
    </citation>
    <scope>NUCLEOTIDE SEQUENCE [LARGE SCALE GENOMIC DNA]</scope>
    <source>
        <strain evidence="1 2">DSM 22392</strain>
    </source>
</reference>
<dbReference type="EMBL" id="MUBJ01000091">
    <property type="protein sequence ID" value="OTA13980.1"/>
    <property type="molecule type" value="Genomic_DNA"/>
</dbReference>
<keyword evidence="2" id="KW-1185">Reference proteome</keyword>
<dbReference type="AlphaFoldDB" id="A0A1Y2S8W0"/>
<dbReference type="RefSeq" id="WP_086110884.1">
    <property type="nucleotide sequence ID" value="NZ_CAWNGD010000141.1"/>
</dbReference>
<proteinExistence type="predicted"/>
<dbReference type="InterPro" id="IPR036390">
    <property type="entry name" value="WH_DNA-bd_sf"/>
</dbReference>
<evidence type="ECO:0000313" key="1">
    <source>
        <dbReference type="EMBL" id="OTA13980.1"/>
    </source>
</evidence>
<gene>
    <name evidence="1" type="ORF">Xvie_04093</name>
</gene>
<dbReference type="SUPFAM" id="SSF46785">
    <property type="entry name" value="Winged helix' DNA-binding domain"/>
    <property type="match status" value="1"/>
</dbReference>
<evidence type="ECO:0000313" key="2">
    <source>
        <dbReference type="Proteomes" id="UP000194350"/>
    </source>
</evidence>
<dbReference type="Pfam" id="PF21205">
    <property type="entry name" value="Rep3_C"/>
    <property type="match status" value="1"/>
</dbReference>
<comment type="caution">
    <text evidence="1">The sequence shown here is derived from an EMBL/GenBank/DDBJ whole genome shotgun (WGS) entry which is preliminary data.</text>
</comment>
<sequence>MEPAVISINANTDLTVTYEQVKTGRWITAITFHFICDKGGAISVKPARPRLPRRPRVIKGSDAEGIWARRCIEALNDYRKKLKKYYKNMELPVADLTKLLSYYEIIGDKFSIEKIDNLITSRKKAGKNNKIVWLNALNV</sequence>
<dbReference type="STRING" id="351656.Xvie_04093"/>